<sequence>MKFLWILLCAGAALSHYIYGNNGYQNNNYGNNEGNVYTPAVPYVLPLTFLRKVSSEAAMQFKKIGQDSSMSVRDVEEQRLIWSKKHGVEKEYEEFAKTGQDGVKTFFNSVKKLISMLDHFFTKSKNIERNHEKSYKNMQKAVKELLSGLSYEQQMVVGVIINVYGINFFPFLNDAWCNKCIEDGGYSDGNSGYPGNNGGYPGNNGGYPGNKGVYPGNGGGYPGGGYTSNNGGYPGSNGGYPYGNGGYPGGQVGFPGANGGFQGPNGGFPGHNGGYSGNNGAFPGGSGWFPGPRDAARSPTKKSENDFDNANPVDGNGDFHKK</sequence>
<dbReference type="AlphaFoldDB" id="A0A016V6Y6"/>
<evidence type="ECO:0000256" key="2">
    <source>
        <dbReference type="SAM" id="SignalP"/>
    </source>
</evidence>
<dbReference type="Pfam" id="PF02520">
    <property type="entry name" value="ANIS5_cation-bd"/>
    <property type="match status" value="1"/>
</dbReference>
<protein>
    <recommendedName>
        <fullName evidence="3">SXP/RAL-2 family protein Ani s 5-like cation-binding domain-containing protein</fullName>
    </recommendedName>
</protein>
<reference evidence="5" key="1">
    <citation type="journal article" date="2015" name="Nat. Genet.">
        <title>The genome and transcriptome of the zoonotic hookworm Ancylostoma ceylanicum identify infection-specific gene families.</title>
        <authorList>
            <person name="Schwarz E.M."/>
            <person name="Hu Y."/>
            <person name="Antoshechkin I."/>
            <person name="Miller M.M."/>
            <person name="Sternberg P.W."/>
            <person name="Aroian R.V."/>
        </authorList>
    </citation>
    <scope>NUCLEOTIDE SEQUENCE</scope>
    <source>
        <strain evidence="5">HY135</strain>
    </source>
</reference>
<comment type="caution">
    <text evidence="4">The sequence shown here is derived from an EMBL/GenBank/DDBJ whole genome shotgun (WGS) entry which is preliminary data.</text>
</comment>
<feature type="compositionally biased region" description="Gly residues" evidence="1">
    <location>
        <begin position="263"/>
        <end position="288"/>
    </location>
</feature>
<feature type="domain" description="SXP/RAL-2 family protein Ani s 5-like cation-binding" evidence="3">
    <location>
        <begin position="56"/>
        <end position="152"/>
    </location>
</feature>
<evidence type="ECO:0000313" key="5">
    <source>
        <dbReference type="Proteomes" id="UP000024635"/>
    </source>
</evidence>
<evidence type="ECO:0000259" key="3">
    <source>
        <dbReference type="Pfam" id="PF02520"/>
    </source>
</evidence>
<feature type="signal peptide" evidence="2">
    <location>
        <begin position="1"/>
        <end position="15"/>
    </location>
</feature>
<organism evidence="4 5">
    <name type="scientific">Ancylostoma ceylanicum</name>
    <dbReference type="NCBI Taxonomy" id="53326"/>
    <lineage>
        <taxon>Eukaryota</taxon>
        <taxon>Metazoa</taxon>
        <taxon>Ecdysozoa</taxon>
        <taxon>Nematoda</taxon>
        <taxon>Chromadorea</taxon>
        <taxon>Rhabditida</taxon>
        <taxon>Rhabditina</taxon>
        <taxon>Rhabditomorpha</taxon>
        <taxon>Strongyloidea</taxon>
        <taxon>Ancylostomatidae</taxon>
        <taxon>Ancylostomatinae</taxon>
        <taxon>Ancylostoma</taxon>
    </lineage>
</organism>
<gene>
    <name evidence="4" type="primary">Acey_s0016.g2943</name>
    <name evidence="4" type="ORF">Y032_0016g2943</name>
</gene>
<evidence type="ECO:0000313" key="4">
    <source>
        <dbReference type="EMBL" id="EYC22782.1"/>
    </source>
</evidence>
<keyword evidence="5" id="KW-1185">Reference proteome</keyword>
<dbReference type="EMBL" id="JARK01001352">
    <property type="protein sequence ID" value="EYC22782.1"/>
    <property type="molecule type" value="Genomic_DNA"/>
</dbReference>
<dbReference type="STRING" id="53326.A0A016V6Y6"/>
<accession>A0A016V6Y6</accession>
<proteinExistence type="predicted"/>
<keyword evidence="2" id="KW-0732">Signal</keyword>
<feature type="chain" id="PRO_5012994719" description="SXP/RAL-2 family protein Ani s 5-like cation-binding domain-containing protein" evidence="2">
    <location>
        <begin position="16"/>
        <end position="322"/>
    </location>
</feature>
<dbReference type="Proteomes" id="UP000024635">
    <property type="component" value="Unassembled WGS sequence"/>
</dbReference>
<name>A0A016V6Y6_9BILA</name>
<feature type="region of interest" description="Disordered" evidence="1">
    <location>
        <begin position="263"/>
        <end position="322"/>
    </location>
</feature>
<dbReference type="InterPro" id="IPR003677">
    <property type="entry name" value="ANIS5_cation-bd"/>
</dbReference>
<evidence type="ECO:0000256" key="1">
    <source>
        <dbReference type="SAM" id="MobiDB-lite"/>
    </source>
</evidence>